<keyword evidence="2" id="KW-1185">Reference proteome</keyword>
<organism evidence="1 2">
    <name type="scientific">[Mycobacterium] nativiensis</name>
    <dbReference type="NCBI Taxonomy" id="2855503"/>
    <lineage>
        <taxon>Bacteria</taxon>
        <taxon>Bacillati</taxon>
        <taxon>Actinomycetota</taxon>
        <taxon>Actinomycetes</taxon>
        <taxon>Mycobacteriales</taxon>
        <taxon>Mycobacteriaceae</taxon>
        <taxon>Mycolicibacter</taxon>
    </lineage>
</organism>
<sequence length="139" mass="15036">MTSALEAAGQSAGDDYARRVSAALDAMIESVFDWEAKVDAFTATGSDDDDIAVTHDSRGRMIELSIRPGLQEELTAGELEDAVNDEIARNAQRAADGLAALANEFFGQFTDIPEEMAKHETAEEFSAALNGARQQRQRN</sequence>
<dbReference type="EMBL" id="JAYJJU010000007">
    <property type="protein sequence ID" value="MEB3031736.1"/>
    <property type="molecule type" value="Genomic_DNA"/>
</dbReference>
<name>A0ABU5XXK1_9MYCO</name>
<dbReference type="Proteomes" id="UP001298593">
    <property type="component" value="Unassembled WGS sequence"/>
</dbReference>
<comment type="caution">
    <text evidence="1">The sequence shown here is derived from an EMBL/GenBank/DDBJ whole genome shotgun (WGS) entry which is preliminary data.</text>
</comment>
<evidence type="ECO:0008006" key="3">
    <source>
        <dbReference type="Google" id="ProtNLM"/>
    </source>
</evidence>
<accession>A0ABU5XXK1</accession>
<reference evidence="1 2" key="1">
    <citation type="submission" date="2023-12" db="EMBL/GenBank/DDBJ databases">
        <title>Description of new species of Mycobacterium terrae complex isolated from sewage at the Sao Paulo Zoological Park Foundation in Brazil.</title>
        <authorList>
            <person name="Romagnoli C.L."/>
            <person name="Conceicao E.C."/>
            <person name="Machado E."/>
            <person name="Barreto L.B.P.F."/>
            <person name="Sharma A."/>
            <person name="Silva N.M."/>
            <person name="Marques L.E."/>
            <person name="Juliana M.A."/>
            <person name="Lourenco M.C.S."/>
            <person name="Digiampietri L.A."/>
            <person name="Suffys P.N."/>
            <person name="Viana-Niero C."/>
        </authorList>
    </citation>
    <scope>NUCLEOTIDE SEQUENCE [LARGE SCALE GENOMIC DNA]</scope>
    <source>
        <strain evidence="1 2">MYC340</strain>
    </source>
</reference>
<proteinExistence type="predicted"/>
<evidence type="ECO:0000313" key="2">
    <source>
        <dbReference type="Proteomes" id="UP001298593"/>
    </source>
</evidence>
<dbReference type="RefSeq" id="WP_329779894.1">
    <property type="nucleotide sequence ID" value="NZ_JAYJJU010000007.1"/>
</dbReference>
<protein>
    <recommendedName>
        <fullName evidence="3">DNA-binding protein</fullName>
    </recommendedName>
</protein>
<gene>
    <name evidence="1" type="ORF">KV113_09220</name>
</gene>
<evidence type="ECO:0000313" key="1">
    <source>
        <dbReference type="EMBL" id="MEB3031736.1"/>
    </source>
</evidence>